<dbReference type="KEGG" id="ptes:JQU52_07535"/>
<dbReference type="GO" id="GO:1990904">
    <property type="term" value="C:ribonucleoprotein complex"/>
    <property type="evidence" value="ECO:0007669"/>
    <property type="project" value="UniProtKB-KW"/>
</dbReference>
<keyword evidence="3 5" id="KW-0689">Ribosomal protein</keyword>
<dbReference type="NCBIfam" id="NF002462">
    <property type="entry name" value="PRK01678.1"/>
    <property type="match status" value="1"/>
</dbReference>
<evidence type="ECO:0000313" key="7">
    <source>
        <dbReference type="Proteomes" id="UP000653156"/>
    </source>
</evidence>
<dbReference type="NCBIfam" id="TIGR00105">
    <property type="entry name" value="L31"/>
    <property type="match status" value="1"/>
</dbReference>
<evidence type="ECO:0000256" key="1">
    <source>
        <dbReference type="ARBA" id="ARBA00008196"/>
    </source>
</evidence>
<dbReference type="GO" id="GO:0006412">
    <property type="term" value="P:translation"/>
    <property type="evidence" value="ECO:0007669"/>
    <property type="project" value="UniProtKB-UniRule"/>
</dbReference>
<dbReference type="EMBL" id="CP069798">
    <property type="protein sequence ID" value="QRQ83196.1"/>
    <property type="molecule type" value="Genomic_DNA"/>
</dbReference>
<keyword evidence="7" id="KW-1185">Reference proteome</keyword>
<dbReference type="GO" id="GO:0005840">
    <property type="term" value="C:ribosome"/>
    <property type="evidence" value="ECO:0007669"/>
    <property type="project" value="UniProtKB-KW"/>
</dbReference>
<proteinExistence type="inferred from homology"/>
<dbReference type="InterPro" id="IPR042105">
    <property type="entry name" value="Ribosomal_bL31_sf"/>
</dbReference>
<dbReference type="PRINTS" id="PR01249">
    <property type="entry name" value="RIBOSOMALL31"/>
</dbReference>
<evidence type="ECO:0000256" key="2">
    <source>
        <dbReference type="ARBA" id="ARBA00011838"/>
    </source>
</evidence>
<sequence>MKPNLHPQNYRAVLFYDSGAQHGWIIRSCAPTQQTIVWTDGCEYPVMMLDTSSASHPAYTGKQRNVNSEGRASRFNHRYSNIIHKLKSGS</sequence>
<dbReference type="InterPro" id="IPR027493">
    <property type="entry name" value="Ribosomal_bL31_B"/>
</dbReference>
<gene>
    <name evidence="5" type="primary">rpmE2</name>
    <name evidence="6" type="ORF">JQU52_07535</name>
</gene>
<accession>A0A892ZNC4</accession>
<comment type="similarity">
    <text evidence="1 5">Belongs to the bacterial ribosomal protein bL31 family. Type B subfamily.</text>
</comment>
<dbReference type="Pfam" id="PF01197">
    <property type="entry name" value="Ribosomal_L31"/>
    <property type="match status" value="1"/>
</dbReference>
<dbReference type="InterPro" id="IPR034704">
    <property type="entry name" value="Ribosomal_bL28/bL31-like_sf"/>
</dbReference>
<dbReference type="InterPro" id="IPR002150">
    <property type="entry name" value="Ribosomal_bL31"/>
</dbReference>
<dbReference type="RefSeq" id="WP_230340490.1">
    <property type="nucleotide sequence ID" value="NZ_CP069798.1"/>
</dbReference>
<keyword evidence="4 5" id="KW-0687">Ribonucleoprotein</keyword>
<organism evidence="6 7">
    <name type="scientific">Paralysiella testudinis</name>
    <dbReference type="NCBI Taxonomy" id="2809020"/>
    <lineage>
        <taxon>Bacteria</taxon>
        <taxon>Pseudomonadati</taxon>
        <taxon>Pseudomonadota</taxon>
        <taxon>Betaproteobacteria</taxon>
        <taxon>Neisseriales</taxon>
        <taxon>Neisseriaceae</taxon>
        <taxon>Paralysiella</taxon>
    </lineage>
</organism>
<evidence type="ECO:0000256" key="4">
    <source>
        <dbReference type="ARBA" id="ARBA00023274"/>
    </source>
</evidence>
<reference evidence="6" key="1">
    <citation type="submission" date="2021-02" db="EMBL/GenBank/DDBJ databases">
        <title>Neisseriaceae sp. 26B isolated from the cloaca of a Common Toad-headed Turtle (Mesoclemmys nasuta).</title>
        <authorList>
            <person name="Spergser J."/>
            <person name="Busse H.-J."/>
        </authorList>
    </citation>
    <scope>NUCLEOTIDE SEQUENCE</scope>
    <source>
        <strain evidence="6">26B</strain>
    </source>
</reference>
<dbReference type="PROSITE" id="PS01143">
    <property type="entry name" value="RIBOSOMAL_L31"/>
    <property type="match status" value="1"/>
</dbReference>
<comment type="subunit">
    <text evidence="2 5">Part of the 50S ribosomal subunit.</text>
</comment>
<dbReference type="SUPFAM" id="SSF143800">
    <property type="entry name" value="L28p-like"/>
    <property type="match status" value="1"/>
</dbReference>
<dbReference type="HAMAP" id="MF_00502">
    <property type="entry name" value="Ribosomal_bL31_2"/>
    <property type="match status" value="1"/>
</dbReference>
<evidence type="ECO:0000256" key="3">
    <source>
        <dbReference type="ARBA" id="ARBA00022980"/>
    </source>
</evidence>
<dbReference type="AlphaFoldDB" id="A0A892ZNC4"/>
<name>A0A892ZNC4_9NEIS</name>
<evidence type="ECO:0000313" key="6">
    <source>
        <dbReference type="EMBL" id="QRQ83196.1"/>
    </source>
</evidence>
<dbReference type="Proteomes" id="UP000653156">
    <property type="component" value="Chromosome"/>
</dbReference>
<dbReference type="GO" id="GO:0003735">
    <property type="term" value="F:structural constituent of ribosome"/>
    <property type="evidence" value="ECO:0007669"/>
    <property type="project" value="InterPro"/>
</dbReference>
<protein>
    <recommendedName>
        <fullName evidence="5">Large ribosomal subunit protein bL31B</fullName>
    </recommendedName>
</protein>
<dbReference type="Gene3D" id="4.10.830.30">
    <property type="entry name" value="Ribosomal protein L31"/>
    <property type="match status" value="1"/>
</dbReference>
<evidence type="ECO:0000256" key="5">
    <source>
        <dbReference type="HAMAP-Rule" id="MF_00502"/>
    </source>
</evidence>